<dbReference type="Proteomes" id="UP000094784">
    <property type="component" value="Unassembled WGS sequence"/>
</dbReference>
<sequence length="406" mass="47343">MMENQSIINYKDVLLKTAYYKDIAIKEMAKYGQPITNENINERLKNIDRYLAIFTHTTRKPEKKFDAQLFTKEMSEIHQDLQFLYELLYDLAIEEFVDIKSFAECHLREVERKTREYKARVDIETNSSFIGRTIFYADGPFPWFTNDHYMFTDLGEVQIKPGSKVAFLASGHNLSNKNIMIGLSIGNEVTYIQPYNYQHDTFTTNGSSTVNSYEVNINKEVLLKNTFELTPEKMEVNSKHSYITYSGRNKILTTQDKERQHVSQNDNYSFFVTGSWEVSFYIKGGTYAKFEFSKVVANKNFDGIEIRDLNKVQKIRMKDEADFGFSVKTDGEIYAEQKMCYVQDDKLIHVGGSLSNDFLIEEFTSTEPKMYRAFLRVFSDTEEYPRIDSIAIKELIESDVIMNDLL</sequence>
<comment type="caution">
    <text evidence="1">The sequence shown here is derived from an EMBL/GenBank/DDBJ whole genome shotgun (WGS) entry which is preliminary data.</text>
</comment>
<proteinExistence type="predicted"/>
<name>A0A1E4QYE6_9BACI</name>
<gene>
    <name evidence="1" type="ORF">BG258_23220</name>
</gene>
<protein>
    <submittedName>
        <fullName evidence="1">Uncharacterized protein</fullName>
    </submittedName>
</protein>
<evidence type="ECO:0000313" key="1">
    <source>
        <dbReference type="EMBL" id="ODV53216.1"/>
    </source>
</evidence>
<reference evidence="1 2" key="1">
    <citation type="submission" date="2016-09" db="EMBL/GenBank/DDBJ databases">
        <title>Draft genome sequence of the soil isolate, Lysinibacillus fusiformis M5, a potential hypoxanthine producer.</title>
        <authorList>
            <person name="Gallegos-Monterrosa R."/>
            <person name="Maroti G."/>
            <person name="Balint B."/>
            <person name="Kovacs A.T."/>
        </authorList>
    </citation>
    <scope>NUCLEOTIDE SEQUENCE [LARGE SCALE GENOMIC DNA]</scope>
    <source>
        <strain evidence="1 2">M5</strain>
    </source>
</reference>
<evidence type="ECO:0000313" key="2">
    <source>
        <dbReference type="Proteomes" id="UP000094784"/>
    </source>
</evidence>
<dbReference type="AlphaFoldDB" id="A0A1E4QYE6"/>
<dbReference type="EMBL" id="MECQ01000008">
    <property type="protein sequence ID" value="ODV53216.1"/>
    <property type="molecule type" value="Genomic_DNA"/>
</dbReference>
<organism evidence="1 2">
    <name type="scientific">Lysinibacillus fusiformis</name>
    <dbReference type="NCBI Taxonomy" id="28031"/>
    <lineage>
        <taxon>Bacteria</taxon>
        <taxon>Bacillati</taxon>
        <taxon>Bacillota</taxon>
        <taxon>Bacilli</taxon>
        <taxon>Bacillales</taxon>
        <taxon>Bacillaceae</taxon>
        <taxon>Lysinibacillus</taxon>
    </lineage>
</organism>
<dbReference type="RefSeq" id="WP_069483462.1">
    <property type="nucleotide sequence ID" value="NZ_KV766183.1"/>
</dbReference>
<accession>A0A1E4QYE6</accession>